<proteinExistence type="inferred from homology"/>
<gene>
    <name evidence="6" type="ORF">CWS72_05255</name>
</gene>
<comment type="caution">
    <text evidence="6">The sequence shown here is derived from an EMBL/GenBank/DDBJ whole genome shotgun (WGS) entry which is preliminary data.</text>
</comment>
<dbReference type="InterPro" id="IPR029510">
    <property type="entry name" value="Ald_DH_CS_GLU"/>
</dbReference>
<dbReference type="Pfam" id="PF00171">
    <property type="entry name" value="Aldedh"/>
    <property type="match status" value="1"/>
</dbReference>
<dbReference type="PANTHER" id="PTHR11699">
    <property type="entry name" value="ALDEHYDE DEHYDROGENASE-RELATED"/>
    <property type="match status" value="1"/>
</dbReference>
<feature type="domain" description="Aldehyde dehydrogenase" evidence="5">
    <location>
        <begin position="32"/>
        <end position="500"/>
    </location>
</feature>
<evidence type="ECO:0000256" key="2">
    <source>
        <dbReference type="ARBA" id="ARBA00023002"/>
    </source>
</evidence>
<evidence type="ECO:0000256" key="1">
    <source>
        <dbReference type="ARBA" id="ARBA00009986"/>
    </source>
</evidence>
<dbReference type="AlphaFoldDB" id="A0A2N3PYI3"/>
<dbReference type="FunFam" id="3.40.605.10:FF:000007">
    <property type="entry name" value="NAD/NADP-dependent betaine aldehyde dehydrogenase"/>
    <property type="match status" value="1"/>
</dbReference>
<dbReference type="InterPro" id="IPR016160">
    <property type="entry name" value="Ald_DH_CS_CYS"/>
</dbReference>
<dbReference type="RefSeq" id="WP_101249531.1">
    <property type="nucleotide sequence ID" value="NZ_PIUM01000004.1"/>
</dbReference>
<dbReference type="InterPro" id="IPR016161">
    <property type="entry name" value="Ald_DH/histidinol_DH"/>
</dbReference>
<dbReference type="EMBL" id="PIUM01000004">
    <property type="protein sequence ID" value="PKU25476.1"/>
    <property type="molecule type" value="Genomic_DNA"/>
</dbReference>
<dbReference type="InterPro" id="IPR016162">
    <property type="entry name" value="Ald_DH_N"/>
</dbReference>
<comment type="similarity">
    <text evidence="1 4">Belongs to the aldehyde dehydrogenase family.</text>
</comment>
<organism evidence="6 7">
    <name type="scientific">Telmatospirillum siberiense</name>
    <dbReference type="NCBI Taxonomy" id="382514"/>
    <lineage>
        <taxon>Bacteria</taxon>
        <taxon>Pseudomonadati</taxon>
        <taxon>Pseudomonadota</taxon>
        <taxon>Alphaproteobacteria</taxon>
        <taxon>Rhodospirillales</taxon>
        <taxon>Rhodospirillaceae</taxon>
        <taxon>Telmatospirillum</taxon>
    </lineage>
</organism>
<feature type="active site" evidence="3">
    <location>
        <position position="277"/>
    </location>
</feature>
<evidence type="ECO:0000259" key="5">
    <source>
        <dbReference type="Pfam" id="PF00171"/>
    </source>
</evidence>
<keyword evidence="2 4" id="KW-0560">Oxidoreductase</keyword>
<dbReference type="PROSITE" id="PS00070">
    <property type="entry name" value="ALDEHYDE_DEHYDR_CYS"/>
    <property type="match status" value="1"/>
</dbReference>
<dbReference type="OrthoDB" id="9772584at2"/>
<dbReference type="GO" id="GO:0016620">
    <property type="term" value="F:oxidoreductase activity, acting on the aldehyde or oxo group of donors, NAD or NADP as acceptor"/>
    <property type="evidence" value="ECO:0007669"/>
    <property type="project" value="InterPro"/>
</dbReference>
<evidence type="ECO:0000313" key="6">
    <source>
        <dbReference type="EMBL" id="PKU25476.1"/>
    </source>
</evidence>
<name>A0A2N3PYI3_9PROT</name>
<accession>A0A2N3PYI3</accession>
<dbReference type="SUPFAM" id="SSF53720">
    <property type="entry name" value="ALDH-like"/>
    <property type="match status" value="1"/>
</dbReference>
<keyword evidence="7" id="KW-1185">Reference proteome</keyword>
<dbReference type="Proteomes" id="UP000233293">
    <property type="component" value="Unassembled WGS sequence"/>
</dbReference>
<reference evidence="7" key="1">
    <citation type="submission" date="2017-12" db="EMBL/GenBank/DDBJ databases">
        <title>Draft genome sequence of Telmatospirillum siberiense 26-4b1T, an acidotolerant peatland alphaproteobacterium potentially involved in sulfur cycling.</title>
        <authorList>
            <person name="Hausmann B."/>
            <person name="Pjevac P."/>
            <person name="Schreck K."/>
            <person name="Herbold C.W."/>
            <person name="Daims H."/>
            <person name="Wagner M."/>
            <person name="Pester M."/>
            <person name="Loy A."/>
        </authorList>
    </citation>
    <scope>NUCLEOTIDE SEQUENCE [LARGE SCALE GENOMIC DNA]</scope>
    <source>
        <strain evidence="7">26-4b1</strain>
    </source>
</reference>
<dbReference type="InterPro" id="IPR016163">
    <property type="entry name" value="Ald_DH_C"/>
</dbReference>
<dbReference type="InterPro" id="IPR015590">
    <property type="entry name" value="Aldehyde_DH_dom"/>
</dbReference>
<dbReference type="FunFam" id="3.40.309.10:FF:000012">
    <property type="entry name" value="Betaine aldehyde dehydrogenase"/>
    <property type="match status" value="1"/>
</dbReference>
<dbReference type="PROSITE" id="PS00687">
    <property type="entry name" value="ALDEHYDE_DEHYDR_GLU"/>
    <property type="match status" value="1"/>
</dbReference>
<sequence>MTVIIRNDSPVCDGARAFLAVARKRHLIGGRWVDAGGNETFETTDPATGRVLAHLAKGTAEDVTRAVAAARTAFEDDRWRAMTPSARGRLLWRIADLIEAHADELAELETLDQGKSLKTGRLGEIPAAAGQFRYFAGFADKILGTTIPTSIGHQPPGRQIFAYTTREPVGVVAAITPWNSPLLMAAMKLAPALAAGCTVVLKPAEETSLTALRLGELMLEAGVPDGVVNIVTGFGETVGAALSAHEDVDKVAFTGSTEVGKMIVAAASGNLKKLTLELGGKSPAIVMADAELDLAIPGIARGIFSNAGQVCVAGSRVYVHRSIYQRLTDGLARAASGLRLGHGLDPETDLGPLVNGKQAERVAGYVAEGVAEGAEVVAGGRRDGALGTFFEPTVITGALAGMRMMREEIFGPVVAVTPFDEPEDALFYANDSPYGLAASVWTRDLSAAHRLSAGIRSGTVWINCHSYFSPELPKGGHKQSGWGYENGAPGLENYLESKTVCALI</sequence>
<evidence type="ECO:0000256" key="4">
    <source>
        <dbReference type="RuleBase" id="RU003345"/>
    </source>
</evidence>
<dbReference type="Gene3D" id="3.40.309.10">
    <property type="entry name" value="Aldehyde Dehydrogenase, Chain A, domain 2"/>
    <property type="match status" value="1"/>
</dbReference>
<protein>
    <submittedName>
        <fullName evidence="6">Betaine-aldehyde dehydrogenase</fullName>
    </submittedName>
</protein>
<dbReference type="Gene3D" id="3.40.605.10">
    <property type="entry name" value="Aldehyde Dehydrogenase, Chain A, domain 1"/>
    <property type="match status" value="1"/>
</dbReference>
<evidence type="ECO:0000256" key="3">
    <source>
        <dbReference type="PROSITE-ProRule" id="PRU10007"/>
    </source>
</evidence>
<evidence type="ECO:0000313" key="7">
    <source>
        <dbReference type="Proteomes" id="UP000233293"/>
    </source>
</evidence>